<dbReference type="EMBL" id="BARV01019367">
    <property type="protein sequence ID" value="GAI30147.1"/>
    <property type="molecule type" value="Genomic_DNA"/>
</dbReference>
<protein>
    <submittedName>
        <fullName evidence="2">Uncharacterized protein</fullName>
    </submittedName>
</protein>
<accession>X1MES0</accession>
<feature type="compositionally biased region" description="Acidic residues" evidence="1">
    <location>
        <begin position="23"/>
        <end position="32"/>
    </location>
</feature>
<feature type="region of interest" description="Disordered" evidence="1">
    <location>
        <begin position="18"/>
        <end position="43"/>
    </location>
</feature>
<dbReference type="AlphaFoldDB" id="X1MES0"/>
<feature type="non-terminal residue" evidence="2">
    <location>
        <position position="1"/>
    </location>
</feature>
<comment type="caution">
    <text evidence="2">The sequence shown here is derived from an EMBL/GenBank/DDBJ whole genome shotgun (WGS) entry which is preliminary data.</text>
</comment>
<organism evidence="2">
    <name type="scientific">marine sediment metagenome</name>
    <dbReference type="NCBI Taxonomy" id="412755"/>
    <lineage>
        <taxon>unclassified sequences</taxon>
        <taxon>metagenomes</taxon>
        <taxon>ecological metagenomes</taxon>
    </lineage>
</organism>
<name>X1MES0_9ZZZZ</name>
<sequence>EEMTAAVTELTDYLERRNSPLLEELDKEEAEVETSSPAKVDGR</sequence>
<gene>
    <name evidence="2" type="ORF">S06H3_32556</name>
</gene>
<reference evidence="2" key="1">
    <citation type="journal article" date="2014" name="Front. Microbiol.">
        <title>High frequency of phylogenetically diverse reductive dehalogenase-homologous genes in deep subseafloor sedimentary metagenomes.</title>
        <authorList>
            <person name="Kawai M."/>
            <person name="Futagami T."/>
            <person name="Toyoda A."/>
            <person name="Takaki Y."/>
            <person name="Nishi S."/>
            <person name="Hori S."/>
            <person name="Arai W."/>
            <person name="Tsubouchi T."/>
            <person name="Morono Y."/>
            <person name="Uchiyama I."/>
            <person name="Ito T."/>
            <person name="Fujiyama A."/>
            <person name="Inagaki F."/>
            <person name="Takami H."/>
        </authorList>
    </citation>
    <scope>NUCLEOTIDE SEQUENCE</scope>
    <source>
        <strain evidence="2">Expedition CK06-06</strain>
    </source>
</reference>
<proteinExistence type="predicted"/>
<evidence type="ECO:0000313" key="2">
    <source>
        <dbReference type="EMBL" id="GAI30147.1"/>
    </source>
</evidence>
<evidence type="ECO:0000256" key="1">
    <source>
        <dbReference type="SAM" id="MobiDB-lite"/>
    </source>
</evidence>